<name>A0ABD7HHJ8_9MYCO</name>
<gene>
    <name evidence="4" type="ORF">D2E76_24555</name>
</gene>
<keyword evidence="2 4" id="KW-0378">Hydrolase</keyword>
<feature type="domain" description="Serine aminopeptidase S33" evidence="3">
    <location>
        <begin position="9"/>
        <end position="237"/>
    </location>
</feature>
<evidence type="ECO:0000313" key="4">
    <source>
        <dbReference type="EMBL" id="RIT31766.1"/>
    </source>
</evidence>
<accession>A0ABD7HHJ8</accession>
<evidence type="ECO:0000256" key="2">
    <source>
        <dbReference type="ARBA" id="ARBA00022801"/>
    </source>
</evidence>
<dbReference type="EMBL" id="QXBN01000028">
    <property type="protein sequence ID" value="RIT31766.1"/>
    <property type="molecule type" value="Genomic_DNA"/>
</dbReference>
<proteinExistence type="inferred from homology"/>
<dbReference type="PANTHER" id="PTHR22946:SF9">
    <property type="entry name" value="POLYKETIDE TRANSFERASE AF380"/>
    <property type="match status" value="1"/>
</dbReference>
<protein>
    <submittedName>
        <fullName evidence="4">Alpha/beta hydrolase</fullName>
    </submittedName>
</protein>
<dbReference type="Pfam" id="PF12146">
    <property type="entry name" value="Hydrolase_4"/>
    <property type="match status" value="1"/>
</dbReference>
<dbReference type="InterPro" id="IPR022742">
    <property type="entry name" value="Hydrolase_4"/>
</dbReference>
<dbReference type="InterPro" id="IPR050261">
    <property type="entry name" value="FrsA_esterase"/>
</dbReference>
<reference evidence="4 5" key="1">
    <citation type="submission" date="2018-08" db="EMBL/GenBank/DDBJ databases">
        <title>Linezolid Resistance in Mycobacterium abscessus: MIC Distribution and Comprehensive Investigation of Resistance Mechanisms.</title>
        <authorList>
            <person name="Ye M."/>
            <person name="Xu L."/>
            <person name="Zou Y."/>
            <person name="Li B."/>
            <person name="Guo Q."/>
            <person name="Zhang Y."/>
            <person name="Zhan M."/>
            <person name="Xu B."/>
            <person name="Yu F."/>
            <person name="Zhang Z."/>
            <person name="Chu H."/>
        </authorList>
    </citation>
    <scope>NUCLEOTIDE SEQUENCE [LARGE SCALE GENOMIC DNA]</scope>
    <source>
        <strain evidence="4 5">G143</strain>
    </source>
</reference>
<evidence type="ECO:0000313" key="5">
    <source>
        <dbReference type="Proteomes" id="UP000284557"/>
    </source>
</evidence>
<dbReference type="Proteomes" id="UP000284557">
    <property type="component" value="Unassembled WGS sequence"/>
</dbReference>
<comment type="caution">
    <text evidence="4">The sequence shown here is derived from an EMBL/GenBank/DDBJ whole genome shotgun (WGS) entry which is preliminary data.</text>
</comment>
<dbReference type="InterPro" id="IPR029058">
    <property type="entry name" value="AB_hydrolase_fold"/>
</dbReference>
<dbReference type="PANTHER" id="PTHR22946">
    <property type="entry name" value="DIENELACTONE HYDROLASE DOMAIN-CONTAINING PROTEIN-RELATED"/>
    <property type="match status" value="1"/>
</dbReference>
<dbReference type="RefSeq" id="WP_100480750.1">
    <property type="nucleotide sequence ID" value="NZ_CP029076.1"/>
</dbReference>
<dbReference type="GO" id="GO:0052689">
    <property type="term" value="F:carboxylic ester hydrolase activity"/>
    <property type="evidence" value="ECO:0007669"/>
    <property type="project" value="UniProtKB-ARBA"/>
</dbReference>
<dbReference type="AlphaFoldDB" id="A0ABD7HHJ8"/>
<sequence length="284" mass="30687">MPDRPGPVPVVVMAHGIGGIKAGGLAPFAQRFASSGFAAIAFDYRHWGQSSGEPRQFLSLRRQTEDYRSAMTWVRAQREFDATRMFVWGTSFAGMHVVKLAAIEPGLAGAIAQCPLVDGTAALTKISIGRALRLTAHAVADLFGAAFGRAPRYLPISVPPGQLGVIATADAMIGMDRLDPGDGSWTNEITARSLLDVTLNRPVRHARNTRCPLLMVVAERDTMAPTRPALTVATRAPLGELYRSRGGHYDVYAGGLDHENVLRVETSFLRRHSEVPRNSSSTAE</sequence>
<dbReference type="SUPFAM" id="SSF53474">
    <property type="entry name" value="alpha/beta-Hydrolases"/>
    <property type="match status" value="1"/>
</dbReference>
<evidence type="ECO:0000259" key="3">
    <source>
        <dbReference type="Pfam" id="PF12146"/>
    </source>
</evidence>
<organism evidence="4 5">
    <name type="scientific">Mycobacteroides abscessus</name>
    <dbReference type="NCBI Taxonomy" id="36809"/>
    <lineage>
        <taxon>Bacteria</taxon>
        <taxon>Bacillati</taxon>
        <taxon>Actinomycetota</taxon>
        <taxon>Actinomycetes</taxon>
        <taxon>Mycobacteriales</taxon>
        <taxon>Mycobacteriaceae</taxon>
        <taxon>Mycobacteroides</taxon>
    </lineage>
</organism>
<dbReference type="Gene3D" id="3.40.50.1820">
    <property type="entry name" value="alpha/beta hydrolase"/>
    <property type="match status" value="1"/>
</dbReference>
<comment type="similarity">
    <text evidence="1">Belongs to the AB hydrolase superfamily.</text>
</comment>
<evidence type="ECO:0000256" key="1">
    <source>
        <dbReference type="ARBA" id="ARBA00008645"/>
    </source>
</evidence>